<reference evidence="2 3" key="1">
    <citation type="submission" date="2017-08" db="EMBL/GenBank/DDBJ databases">
        <title>Infants hospitalized years apart are colonized by the same room-sourced microbial strains.</title>
        <authorList>
            <person name="Brooks B."/>
            <person name="Olm M.R."/>
            <person name="Firek B.A."/>
            <person name="Baker R."/>
            <person name="Thomas B.C."/>
            <person name="Morowitz M.J."/>
            <person name="Banfield J.F."/>
        </authorList>
    </citation>
    <scope>NUCLEOTIDE SEQUENCE [LARGE SCALE GENOMIC DNA]</scope>
    <source>
        <strain evidence="2">S2_003_000_R2_14</strain>
    </source>
</reference>
<feature type="domain" description="Phospholipase D-like" evidence="1">
    <location>
        <begin position="110"/>
        <end position="236"/>
    </location>
</feature>
<dbReference type="Pfam" id="PF13091">
    <property type="entry name" value="PLDc_2"/>
    <property type="match status" value="1"/>
</dbReference>
<proteinExistence type="predicted"/>
<sequence>MSAPRSRIVRSLAANGHSSFGVRESRLVAVAAGASDGARSGEQSGRLWISTLSSWSSVFERDATASSRRWFQAGTQEQALFTEATLKLRRNTPLNPLADRLRALLRDCVQFDVATAFVSDDAVSDLIESAVDSGVSVRFLTGTFGSATRQKTFRSLLNLQDAASLQSRIWSCGTHRNFHGKLYLWRLRDGRGVAWIGSANFTNSGLQSDGELILEVTGGWNSSPLKTLRTSFEQEWKRGSPLTDAFVTTYRQAERTPADFVVRKSAAVIRAHAPFRRRVSKAFVVSVRNHISDDSPTGKRVRTLLGGTADNWLRHFSKKLRKLRPGRRGVVIDTLDKTIAIVEVTDSVRDGSASVFSYVSAFRGADATPWSKKTRRILNGVAGFRDEIAPRTRFLVSKDFKRLVSTLFPRKRATL</sequence>
<evidence type="ECO:0000259" key="1">
    <source>
        <dbReference type="Pfam" id="PF13091"/>
    </source>
</evidence>
<dbReference type="AlphaFoldDB" id="A0A2W5SRU5"/>
<evidence type="ECO:0000313" key="2">
    <source>
        <dbReference type="EMBL" id="PZR04357.1"/>
    </source>
</evidence>
<comment type="caution">
    <text evidence="2">The sequence shown here is derived from an EMBL/GenBank/DDBJ whole genome shotgun (WGS) entry which is preliminary data.</text>
</comment>
<dbReference type="EMBL" id="QFQP01000059">
    <property type="protein sequence ID" value="PZR04357.1"/>
    <property type="molecule type" value="Genomic_DNA"/>
</dbReference>
<evidence type="ECO:0000313" key="3">
    <source>
        <dbReference type="Proteomes" id="UP000249061"/>
    </source>
</evidence>
<gene>
    <name evidence="2" type="ORF">DI536_34410</name>
</gene>
<dbReference type="InterPro" id="IPR025202">
    <property type="entry name" value="PLD-like_dom"/>
</dbReference>
<accession>A0A2W5SRU5</accession>
<dbReference type="Proteomes" id="UP000249061">
    <property type="component" value="Unassembled WGS sequence"/>
</dbReference>
<organism evidence="2 3">
    <name type="scientific">Archangium gephyra</name>
    <dbReference type="NCBI Taxonomy" id="48"/>
    <lineage>
        <taxon>Bacteria</taxon>
        <taxon>Pseudomonadati</taxon>
        <taxon>Myxococcota</taxon>
        <taxon>Myxococcia</taxon>
        <taxon>Myxococcales</taxon>
        <taxon>Cystobacterineae</taxon>
        <taxon>Archangiaceae</taxon>
        <taxon>Archangium</taxon>
    </lineage>
</organism>
<dbReference type="Gene3D" id="3.30.870.10">
    <property type="entry name" value="Endonuclease Chain A"/>
    <property type="match status" value="1"/>
</dbReference>
<protein>
    <recommendedName>
        <fullName evidence="1">Phospholipase D-like domain-containing protein</fullName>
    </recommendedName>
</protein>
<dbReference type="SUPFAM" id="SSF56024">
    <property type="entry name" value="Phospholipase D/nuclease"/>
    <property type="match status" value="1"/>
</dbReference>
<name>A0A2W5SRU5_9BACT</name>